<dbReference type="InterPro" id="IPR016181">
    <property type="entry name" value="Acyl_CoA_acyltransferase"/>
</dbReference>
<reference evidence="7" key="1">
    <citation type="submission" date="2015-07" db="EMBL/GenBank/DDBJ databases">
        <title>Genome Of Nitrogen-Fixing Cyanobacterium Nostoc piscinale CENA21 From Solimoes/Amazon River Floodplain Sediments And Comparative Genomics To Uncover Biosynthetic Natural Products Potential.</title>
        <authorList>
            <person name="Leao T.F."/>
            <person name="Leao P.N."/>
            <person name="Guimaraes P.I."/>
            <person name="de Melo A.G.C."/>
            <person name="Ramos R.T.J."/>
            <person name="Silva A."/>
            <person name="Fiore M.F."/>
            <person name="Schneider M.P.C."/>
        </authorList>
    </citation>
    <scope>NUCLEOTIDE SEQUENCE [LARGE SCALE GENOMIC DNA]</scope>
    <source>
        <strain evidence="7">CENA21</strain>
    </source>
</reference>
<dbReference type="OrthoDB" id="9794566at2"/>
<dbReference type="AlphaFoldDB" id="A0A0M4T1T4"/>
<evidence type="ECO:0000256" key="3">
    <source>
        <dbReference type="ARBA" id="ARBA00022679"/>
    </source>
</evidence>
<evidence type="ECO:0000256" key="1">
    <source>
        <dbReference type="ARBA" id="ARBA00005395"/>
    </source>
</evidence>
<evidence type="ECO:0000313" key="6">
    <source>
        <dbReference type="EMBL" id="ALF56271.1"/>
    </source>
</evidence>
<dbReference type="GO" id="GO:0008080">
    <property type="term" value="F:N-acetyltransferase activity"/>
    <property type="evidence" value="ECO:0007669"/>
    <property type="project" value="InterPro"/>
</dbReference>
<feature type="domain" description="N-acetyltransferase" evidence="5">
    <location>
        <begin position="6"/>
        <end position="153"/>
    </location>
</feature>
<dbReference type="InterPro" id="IPR050680">
    <property type="entry name" value="YpeA/RimI_acetyltransf"/>
</dbReference>
<dbReference type="PROSITE" id="PS51186">
    <property type="entry name" value="GNAT"/>
    <property type="match status" value="1"/>
</dbReference>
<keyword evidence="4" id="KW-0012">Acyltransferase</keyword>
<evidence type="ECO:0000256" key="2">
    <source>
        <dbReference type="ARBA" id="ARBA00022490"/>
    </source>
</evidence>
<evidence type="ECO:0000259" key="5">
    <source>
        <dbReference type="PROSITE" id="PS51186"/>
    </source>
</evidence>
<keyword evidence="2" id="KW-0963">Cytoplasm</keyword>
<dbReference type="PATRIC" id="fig|224013.5.peg.1370"/>
<dbReference type="InterPro" id="IPR000182">
    <property type="entry name" value="GNAT_dom"/>
</dbReference>
<dbReference type="PANTHER" id="PTHR43420:SF44">
    <property type="entry name" value="ACETYLTRANSFERASE YPEA"/>
    <property type="match status" value="1"/>
</dbReference>
<dbReference type="SUPFAM" id="SSF55729">
    <property type="entry name" value="Acyl-CoA N-acyltransferases (Nat)"/>
    <property type="match status" value="1"/>
</dbReference>
<evidence type="ECO:0000313" key="7">
    <source>
        <dbReference type="Proteomes" id="UP000062645"/>
    </source>
</evidence>
<gene>
    <name evidence="6" type="ORF">ACX27_05670</name>
</gene>
<protein>
    <submittedName>
        <fullName evidence="6">Alanine acetyltransferase</fullName>
    </submittedName>
</protein>
<dbReference type="Gene3D" id="3.40.630.30">
    <property type="match status" value="1"/>
</dbReference>
<dbReference type="EMBL" id="CP012036">
    <property type="protein sequence ID" value="ALF56271.1"/>
    <property type="molecule type" value="Genomic_DNA"/>
</dbReference>
<dbReference type="PANTHER" id="PTHR43420">
    <property type="entry name" value="ACETYLTRANSFERASE"/>
    <property type="match status" value="1"/>
</dbReference>
<evidence type="ECO:0000256" key="4">
    <source>
        <dbReference type="ARBA" id="ARBA00023315"/>
    </source>
</evidence>
<name>A0A0M4T1T4_9NOSO</name>
<keyword evidence="7" id="KW-1185">Reference proteome</keyword>
<sequence>MISSELKLRPLTTDDLSTILELDQTCFGGLWTLAGYQRELESPNSELLGLFAPLSSIKLLGMGCFWSIVDEAHITILAIHPQYHRQGLGQALLYALLKTACDRGLERATLEVRASNIAAISLYEKFGFKTAGRRRHYYKDNNEDALILWLSELQYPHFQKTLDQWHTIVSKQLSEFSWQLIS</sequence>
<dbReference type="STRING" id="224013.ACX27_05670"/>
<dbReference type="RefSeq" id="WP_062298173.1">
    <property type="nucleotide sequence ID" value="NZ_CP012036.1"/>
</dbReference>
<reference evidence="6 7" key="2">
    <citation type="journal article" date="2016" name="Genome Announc.">
        <title>Draft Genome Sequence of the N2-Fixing Cyanobacterium Nostoc piscinale CENA21, Isolated from the Brazilian Amazon Floodplain.</title>
        <authorList>
            <person name="Leao T."/>
            <person name="Guimaraes P.I."/>
            <person name="de Melo A.G."/>
            <person name="Ramos R.T."/>
            <person name="Leao P.N."/>
            <person name="Silva A."/>
            <person name="Fiore M.F."/>
            <person name="Schneider M.P."/>
        </authorList>
    </citation>
    <scope>NUCLEOTIDE SEQUENCE [LARGE SCALE GENOMIC DNA]</scope>
    <source>
        <strain evidence="6 7">CENA21</strain>
    </source>
</reference>
<dbReference type="CDD" id="cd04301">
    <property type="entry name" value="NAT_SF"/>
    <property type="match status" value="1"/>
</dbReference>
<dbReference type="Pfam" id="PF00583">
    <property type="entry name" value="Acetyltransf_1"/>
    <property type="match status" value="1"/>
</dbReference>
<keyword evidence="3 6" id="KW-0808">Transferase</keyword>
<dbReference type="Proteomes" id="UP000062645">
    <property type="component" value="Chromosome"/>
</dbReference>
<proteinExistence type="inferred from homology"/>
<organism evidence="6 7">
    <name type="scientific">Nostoc piscinale CENA21</name>
    <dbReference type="NCBI Taxonomy" id="224013"/>
    <lineage>
        <taxon>Bacteria</taxon>
        <taxon>Bacillati</taxon>
        <taxon>Cyanobacteriota</taxon>
        <taxon>Cyanophyceae</taxon>
        <taxon>Nostocales</taxon>
        <taxon>Nostocaceae</taxon>
        <taxon>Nostoc</taxon>
    </lineage>
</organism>
<accession>A0A0M4T1T4</accession>
<dbReference type="KEGG" id="npz:ACX27_05670"/>
<comment type="similarity">
    <text evidence="1">Belongs to the acetyltransferase family. RimI subfamily.</text>
</comment>
<dbReference type="NCBIfam" id="TIGR01575">
    <property type="entry name" value="rimI"/>
    <property type="match status" value="1"/>
</dbReference>
<dbReference type="InterPro" id="IPR006464">
    <property type="entry name" value="AcTrfase_RimI/Ard1"/>
</dbReference>